<protein>
    <submittedName>
        <fullName evidence="2">Minor tail protein</fullName>
    </submittedName>
</protein>
<feature type="domain" description="Siphovirus-type tail component C-terminal" evidence="1">
    <location>
        <begin position="179"/>
        <end position="258"/>
    </location>
</feature>
<dbReference type="Pfam" id="PF22768">
    <property type="entry name" value="SPP1_Dit"/>
    <property type="match status" value="1"/>
</dbReference>
<dbReference type="RefSeq" id="YP_010054662.1">
    <property type="nucleotide sequence ID" value="NC_054656.1"/>
</dbReference>
<evidence type="ECO:0000313" key="2">
    <source>
        <dbReference type="EMBL" id="AWY07584.1"/>
    </source>
</evidence>
<dbReference type="EMBL" id="MH248947">
    <property type="protein sequence ID" value="AWY07584.1"/>
    <property type="molecule type" value="Genomic_DNA"/>
</dbReference>
<gene>
    <name evidence="2" type="primary">20</name>
    <name evidence="2" type="ORF">SEA_YOSIF_20</name>
</gene>
<dbReference type="Proteomes" id="UP000250856">
    <property type="component" value="Segment"/>
</dbReference>
<proteinExistence type="predicted"/>
<organism evidence="2 3">
    <name type="scientific">Streptomyces phage Yosif</name>
    <dbReference type="NCBI Taxonomy" id="2201421"/>
    <lineage>
        <taxon>Viruses</taxon>
        <taxon>Duplodnaviria</taxon>
        <taxon>Heunggongvirae</taxon>
        <taxon>Uroviricota</taxon>
        <taxon>Caudoviricetes</taxon>
        <taxon>Arquatrovirinae</taxon>
        <taxon>Yosifvirus</taxon>
        <taxon>Yosifvirus yosif</taxon>
    </lineage>
</organism>
<dbReference type="GeneID" id="64470580"/>
<accession>A0A2Z4QBW6</accession>
<sequence length="281" mass="30090">MAKLLLENATDTLNLNEVAETGTGMQATTGMTGLGLPPVSTQWLEGAGDGAIYRRTRVLSRDIDVPLDIVGRDRADLAALLSRLARVLSGPCKLRLVMDDDSDWSIDVIRVGGGDYEMGSGRDLQTVITLRAGDPYWTSSKFTNHVIGGDAGGTTFLSGLVKMPVASSQAIGSITLENTGDVAAYPVWTIYGPGNNFKAVSPNGETLYWKGTLLAGQTLTIDTRKGLVVREDGSNQYAKLDTAPRFWAVEPGTATCTAEMLDVTPASKIVCSFQPRKWMVI</sequence>
<evidence type="ECO:0000259" key="1">
    <source>
        <dbReference type="Pfam" id="PF22768"/>
    </source>
</evidence>
<dbReference type="InterPro" id="IPR054738">
    <property type="entry name" value="Siphovirus-type_tail_C"/>
</dbReference>
<dbReference type="Gene3D" id="2.60.120.860">
    <property type="match status" value="1"/>
</dbReference>
<dbReference type="Gene3D" id="2.40.30.200">
    <property type="match status" value="1"/>
</dbReference>
<name>A0A2Z4QBW6_9CAUD</name>
<keyword evidence="3" id="KW-1185">Reference proteome</keyword>
<evidence type="ECO:0000313" key="3">
    <source>
        <dbReference type="Proteomes" id="UP000250856"/>
    </source>
</evidence>
<dbReference type="KEGG" id="vg:64470580"/>
<reference evidence="3" key="1">
    <citation type="submission" date="2018-04" db="EMBL/GenBank/DDBJ databases">
        <authorList>
            <person name="Go L.Y."/>
            <person name="Mitchell J.A."/>
        </authorList>
    </citation>
    <scope>NUCLEOTIDE SEQUENCE [LARGE SCALE GENOMIC DNA]</scope>
</reference>